<dbReference type="AlphaFoldDB" id="A0AAE0Y824"/>
<evidence type="ECO:0000313" key="2">
    <source>
        <dbReference type="EMBL" id="KAK3734586.1"/>
    </source>
</evidence>
<evidence type="ECO:0000256" key="1">
    <source>
        <dbReference type="SAM" id="MobiDB-lite"/>
    </source>
</evidence>
<proteinExistence type="predicted"/>
<comment type="caution">
    <text evidence="2">The sequence shown here is derived from an EMBL/GenBank/DDBJ whole genome shotgun (WGS) entry which is preliminary data.</text>
</comment>
<evidence type="ECO:0000313" key="3">
    <source>
        <dbReference type="Proteomes" id="UP001283361"/>
    </source>
</evidence>
<accession>A0AAE0Y824</accession>
<organism evidence="2 3">
    <name type="scientific">Elysia crispata</name>
    <name type="common">lettuce slug</name>
    <dbReference type="NCBI Taxonomy" id="231223"/>
    <lineage>
        <taxon>Eukaryota</taxon>
        <taxon>Metazoa</taxon>
        <taxon>Spiralia</taxon>
        <taxon>Lophotrochozoa</taxon>
        <taxon>Mollusca</taxon>
        <taxon>Gastropoda</taxon>
        <taxon>Heterobranchia</taxon>
        <taxon>Euthyneura</taxon>
        <taxon>Panpulmonata</taxon>
        <taxon>Sacoglossa</taxon>
        <taxon>Placobranchoidea</taxon>
        <taxon>Plakobranchidae</taxon>
        <taxon>Elysia</taxon>
    </lineage>
</organism>
<name>A0AAE0Y824_9GAST</name>
<dbReference type="EMBL" id="JAWDGP010006844">
    <property type="protein sequence ID" value="KAK3734586.1"/>
    <property type="molecule type" value="Genomic_DNA"/>
</dbReference>
<reference evidence="2" key="1">
    <citation type="journal article" date="2023" name="G3 (Bethesda)">
        <title>A reference genome for the long-term kleptoplast-retaining sea slug Elysia crispata morphotype clarki.</title>
        <authorList>
            <person name="Eastman K.E."/>
            <person name="Pendleton A.L."/>
            <person name="Shaikh M.A."/>
            <person name="Suttiyut T."/>
            <person name="Ogas R."/>
            <person name="Tomko P."/>
            <person name="Gavelis G."/>
            <person name="Widhalm J.R."/>
            <person name="Wisecaver J.H."/>
        </authorList>
    </citation>
    <scope>NUCLEOTIDE SEQUENCE</scope>
    <source>
        <strain evidence="2">ECLA1</strain>
    </source>
</reference>
<feature type="compositionally biased region" description="Low complexity" evidence="1">
    <location>
        <begin position="32"/>
        <end position="44"/>
    </location>
</feature>
<keyword evidence="3" id="KW-1185">Reference proteome</keyword>
<dbReference type="Proteomes" id="UP001283361">
    <property type="component" value="Unassembled WGS sequence"/>
</dbReference>
<protein>
    <submittedName>
        <fullName evidence="2">Uncharacterized protein</fullName>
    </submittedName>
</protein>
<sequence>MAGDDHDPPGVSDSQVVYLVHRHLTKQHIVLSQHHPSSTHSSSPRYNRGLSQQSNTPKLSRCGEHKQIHDVGVSTPSNQLLCSASIVRVSGHAVSYMKIAFAGSSVLTF</sequence>
<feature type="compositionally biased region" description="Polar residues" evidence="1">
    <location>
        <begin position="49"/>
        <end position="58"/>
    </location>
</feature>
<gene>
    <name evidence="2" type="ORF">RRG08_003493</name>
</gene>
<feature type="region of interest" description="Disordered" evidence="1">
    <location>
        <begin position="31"/>
        <end position="70"/>
    </location>
</feature>